<organism evidence="1">
    <name type="scientific">Rhizophora mucronata</name>
    <name type="common">Asiatic mangrove</name>
    <dbReference type="NCBI Taxonomy" id="61149"/>
    <lineage>
        <taxon>Eukaryota</taxon>
        <taxon>Viridiplantae</taxon>
        <taxon>Streptophyta</taxon>
        <taxon>Embryophyta</taxon>
        <taxon>Tracheophyta</taxon>
        <taxon>Spermatophyta</taxon>
        <taxon>Magnoliopsida</taxon>
        <taxon>eudicotyledons</taxon>
        <taxon>Gunneridae</taxon>
        <taxon>Pentapetalae</taxon>
        <taxon>rosids</taxon>
        <taxon>fabids</taxon>
        <taxon>Malpighiales</taxon>
        <taxon>Rhizophoraceae</taxon>
        <taxon>Rhizophora</taxon>
    </lineage>
</organism>
<dbReference type="AlphaFoldDB" id="A0A2P2N3W1"/>
<protein>
    <submittedName>
        <fullName evidence="1">Uncharacterized protein</fullName>
    </submittedName>
</protein>
<sequence>MFNIFKFFNFPIDLGIEHFRWL</sequence>
<proteinExistence type="predicted"/>
<name>A0A2P2N3W1_RHIMU</name>
<dbReference type="EMBL" id="GGEC01056622">
    <property type="protein sequence ID" value="MBX37106.1"/>
    <property type="molecule type" value="Transcribed_RNA"/>
</dbReference>
<evidence type="ECO:0000313" key="1">
    <source>
        <dbReference type="EMBL" id="MBX37106.1"/>
    </source>
</evidence>
<accession>A0A2P2N3W1</accession>
<reference evidence="1" key="1">
    <citation type="submission" date="2018-02" db="EMBL/GenBank/DDBJ databases">
        <title>Rhizophora mucronata_Transcriptome.</title>
        <authorList>
            <person name="Meera S.P."/>
            <person name="Sreeshan A."/>
            <person name="Augustine A."/>
        </authorList>
    </citation>
    <scope>NUCLEOTIDE SEQUENCE</scope>
    <source>
        <tissue evidence="1">Leaf</tissue>
    </source>
</reference>